<dbReference type="PANTHER" id="PTHR14226">
    <property type="entry name" value="NEUROPATHY TARGET ESTERASE/SWISS CHEESE D.MELANOGASTER"/>
    <property type="match status" value="1"/>
</dbReference>
<keyword evidence="4" id="KW-0472">Membrane</keyword>
<evidence type="ECO:0000256" key="2">
    <source>
        <dbReference type="ARBA" id="ARBA00022963"/>
    </source>
</evidence>
<sequence length="386" mass="44644">MSNNRKNVKALILSGGGVKGTFQYGAVDHIYNHVLEKGEKFKIVCGVSAGALTGSIIAQDKFQLGKDIWMNQIKKRVPAFKMKFPIFALILYGILPGIALLIKLKNTDSLFKNEKLRKILNEVCKDLVQILERDETYLRLGIVEYQTGEYKSVDPTSSKYRDRVVDAIVASTSIPLAFPPVRINKKKGYQYFDGGVINMTPFKDMFDITRQPDFRKKYNLESIYAVLCSPISNRESHQYYKGLFDIASRTLDILCKEIYLNDKEVFDRTNAFVWFRDEIEKKFPDKKEELEKIYKQILKETDIDIKKYFTSTCKVIAPDPEKWKDFLESDLYPDGPQVPVKKNDNSEKLFWKQFPSTFSKDPKKLMAAYHFGMFMAREILGSKKQL</sequence>
<dbReference type="InterPro" id="IPR002641">
    <property type="entry name" value="PNPLA_dom"/>
</dbReference>
<evidence type="ECO:0000256" key="4">
    <source>
        <dbReference type="SAM" id="Phobius"/>
    </source>
</evidence>
<dbReference type="InterPro" id="IPR016035">
    <property type="entry name" value="Acyl_Trfase/lysoPLipase"/>
</dbReference>
<keyword evidence="2" id="KW-0442">Lipid degradation</keyword>
<accession>A0A0F9MC03</accession>
<protein>
    <recommendedName>
        <fullName evidence="5">PNPLA domain-containing protein</fullName>
    </recommendedName>
</protein>
<evidence type="ECO:0000259" key="5">
    <source>
        <dbReference type="PROSITE" id="PS51635"/>
    </source>
</evidence>
<keyword evidence="3" id="KW-0443">Lipid metabolism</keyword>
<dbReference type="SUPFAM" id="SSF52151">
    <property type="entry name" value="FabD/lysophospholipase-like"/>
    <property type="match status" value="1"/>
</dbReference>
<dbReference type="AlphaFoldDB" id="A0A0F9MC03"/>
<feature type="transmembrane region" description="Helical" evidence="4">
    <location>
        <begin position="84"/>
        <end position="102"/>
    </location>
</feature>
<organism evidence="6">
    <name type="scientific">marine sediment metagenome</name>
    <dbReference type="NCBI Taxonomy" id="412755"/>
    <lineage>
        <taxon>unclassified sequences</taxon>
        <taxon>metagenomes</taxon>
        <taxon>ecological metagenomes</taxon>
    </lineage>
</organism>
<name>A0A0F9MC03_9ZZZZ</name>
<reference evidence="6" key="1">
    <citation type="journal article" date="2015" name="Nature">
        <title>Complex archaea that bridge the gap between prokaryotes and eukaryotes.</title>
        <authorList>
            <person name="Spang A."/>
            <person name="Saw J.H."/>
            <person name="Jorgensen S.L."/>
            <person name="Zaremba-Niedzwiedzka K."/>
            <person name="Martijn J."/>
            <person name="Lind A.E."/>
            <person name="van Eijk R."/>
            <person name="Schleper C."/>
            <person name="Guy L."/>
            <person name="Ettema T.J."/>
        </authorList>
    </citation>
    <scope>NUCLEOTIDE SEQUENCE</scope>
</reference>
<evidence type="ECO:0000256" key="1">
    <source>
        <dbReference type="ARBA" id="ARBA00022801"/>
    </source>
</evidence>
<feature type="domain" description="PNPLA" evidence="5">
    <location>
        <begin position="11"/>
        <end position="206"/>
    </location>
</feature>
<comment type="caution">
    <text evidence="6">The sequence shown here is derived from an EMBL/GenBank/DDBJ whole genome shotgun (WGS) entry which is preliminary data.</text>
</comment>
<dbReference type="PROSITE" id="PS51635">
    <property type="entry name" value="PNPLA"/>
    <property type="match status" value="1"/>
</dbReference>
<gene>
    <name evidence="6" type="ORF">LCGC14_1402890</name>
</gene>
<keyword evidence="1" id="KW-0378">Hydrolase</keyword>
<dbReference type="EMBL" id="LAZR01009181">
    <property type="protein sequence ID" value="KKM74185.1"/>
    <property type="molecule type" value="Genomic_DNA"/>
</dbReference>
<dbReference type="InterPro" id="IPR050301">
    <property type="entry name" value="NTE"/>
</dbReference>
<proteinExistence type="predicted"/>
<evidence type="ECO:0000313" key="6">
    <source>
        <dbReference type="EMBL" id="KKM74185.1"/>
    </source>
</evidence>
<dbReference type="GO" id="GO:0016042">
    <property type="term" value="P:lipid catabolic process"/>
    <property type="evidence" value="ECO:0007669"/>
    <property type="project" value="UniProtKB-KW"/>
</dbReference>
<keyword evidence="4" id="KW-1133">Transmembrane helix</keyword>
<dbReference type="Pfam" id="PF01734">
    <property type="entry name" value="Patatin"/>
    <property type="match status" value="1"/>
</dbReference>
<keyword evidence="4" id="KW-0812">Transmembrane</keyword>
<dbReference type="GO" id="GO:0016787">
    <property type="term" value="F:hydrolase activity"/>
    <property type="evidence" value="ECO:0007669"/>
    <property type="project" value="UniProtKB-KW"/>
</dbReference>
<dbReference type="Gene3D" id="3.40.1090.10">
    <property type="entry name" value="Cytosolic phospholipase A2 catalytic domain"/>
    <property type="match status" value="1"/>
</dbReference>
<dbReference type="PANTHER" id="PTHR14226:SF57">
    <property type="entry name" value="BLR7027 PROTEIN"/>
    <property type="match status" value="1"/>
</dbReference>
<evidence type="ECO:0000256" key="3">
    <source>
        <dbReference type="ARBA" id="ARBA00023098"/>
    </source>
</evidence>